<evidence type="ECO:0000313" key="2">
    <source>
        <dbReference type="EMBL" id="SHF75753.1"/>
    </source>
</evidence>
<dbReference type="STRING" id="634436.SAMN05216361_0302"/>
<keyword evidence="1" id="KW-1133">Transmembrane helix</keyword>
<dbReference type="OrthoDB" id="9872845at2"/>
<feature type="transmembrane region" description="Helical" evidence="1">
    <location>
        <begin position="36"/>
        <end position="54"/>
    </location>
</feature>
<feature type="transmembrane region" description="Helical" evidence="1">
    <location>
        <begin position="12"/>
        <end position="30"/>
    </location>
</feature>
<proteinExistence type="predicted"/>
<dbReference type="EMBL" id="FQWD01000001">
    <property type="protein sequence ID" value="SHF75753.1"/>
    <property type="molecule type" value="Genomic_DNA"/>
</dbReference>
<keyword evidence="1" id="KW-0812">Transmembrane</keyword>
<evidence type="ECO:0000256" key="1">
    <source>
        <dbReference type="SAM" id="Phobius"/>
    </source>
</evidence>
<keyword evidence="1" id="KW-0472">Membrane</keyword>
<organism evidence="2 3">
    <name type="scientific">Marisediminitalea aggregata</name>
    <dbReference type="NCBI Taxonomy" id="634436"/>
    <lineage>
        <taxon>Bacteria</taxon>
        <taxon>Pseudomonadati</taxon>
        <taxon>Pseudomonadota</taxon>
        <taxon>Gammaproteobacteria</taxon>
        <taxon>Alteromonadales</taxon>
        <taxon>Alteromonadaceae</taxon>
        <taxon>Marisediminitalea</taxon>
    </lineage>
</organism>
<keyword evidence="3" id="KW-1185">Reference proteome</keyword>
<accession>A0A1M5E902</accession>
<evidence type="ECO:0000313" key="3">
    <source>
        <dbReference type="Proteomes" id="UP000184520"/>
    </source>
</evidence>
<protein>
    <submittedName>
        <fullName evidence="2">Uncharacterized protein</fullName>
    </submittedName>
</protein>
<dbReference type="RefSeq" id="WP_073316828.1">
    <property type="nucleotide sequence ID" value="NZ_FQWD01000001.1"/>
</dbReference>
<dbReference type="Proteomes" id="UP000184520">
    <property type="component" value="Unassembled WGS sequence"/>
</dbReference>
<name>A0A1M5E902_9ALTE</name>
<gene>
    <name evidence="2" type="ORF">SAMN05216361_0302</name>
</gene>
<reference evidence="3" key="1">
    <citation type="submission" date="2016-11" db="EMBL/GenBank/DDBJ databases">
        <authorList>
            <person name="Varghese N."/>
            <person name="Submissions S."/>
        </authorList>
    </citation>
    <scope>NUCLEOTIDE SEQUENCE [LARGE SCALE GENOMIC DNA]</scope>
    <source>
        <strain evidence="3">CGMCC 1.8995</strain>
    </source>
</reference>
<sequence length="62" mass="6984">MNYLKSLYTNPELFSAVIFALSILAISYFVGDHENAGVLISVLLGIYFAVFQRVKAQRKHCC</sequence>
<dbReference type="AlphaFoldDB" id="A0A1M5E902"/>